<dbReference type="AlphaFoldDB" id="A0A3A1P9T7"/>
<comment type="caution">
    <text evidence="1">The sequence shown here is derived from an EMBL/GenBank/DDBJ whole genome shotgun (WGS) entry which is preliminary data.</text>
</comment>
<dbReference type="Pfam" id="PF13279">
    <property type="entry name" value="4HBT_2"/>
    <property type="match status" value="1"/>
</dbReference>
<dbReference type="SUPFAM" id="SSF54637">
    <property type="entry name" value="Thioesterase/thiol ester dehydrase-isomerase"/>
    <property type="match status" value="1"/>
</dbReference>
<sequence>MSNRHQQTFTALPEHIDANGHVNNAVWVRWMEELAVAHWLADALPEHVEAYAWVVTRHEIDYRGNVQLGAEVMGVTEIREGPRGVRFTRHFAFTDAEGRELVRARTSWAMVARDTFRVMRVPAEVAKPFAPEGGFIPE</sequence>
<name>A0A3A1P9T7_9SPHN</name>
<dbReference type="InterPro" id="IPR029069">
    <property type="entry name" value="HotDog_dom_sf"/>
</dbReference>
<keyword evidence="2" id="KW-1185">Reference proteome</keyword>
<dbReference type="Gene3D" id="3.10.129.10">
    <property type="entry name" value="Hotdog Thioesterase"/>
    <property type="match status" value="1"/>
</dbReference>
<proteinExistence type="predicted"/>
<dbReference type="OrthoDB" id="9801517at2"/>
<evidence type="ECO:0000313" key="2">
    <source>
        <dbReference type="Proteomes" id="UP000265366"/>
    </source>
</evidence>
<dbReference type="Proteomes" id="UP000265366">
    <property type="component" value="Unassembled WGS sequence"/>
</dbReference>
<reference evidence="1 2" key="1">
    <citation type="submission" date="2018-08" db="EMBL/GenBank/DDBJ databases">
        <title>Erythrobacter zhengii sp.nov., a bacterium isolated from deep-sea sediment.</title>
        <authorList>
            <person name="Fang C."/>
            <person name="Wu Y.-H."/>
            <person name="Sun C."/>
            <person name="Wang H."/>
            <person name="Cheng H."/>
            <person name="Meng F.-X."/>
            <person name="Wang C.-S."/>
            <person name="Xu X.-W."/>
        </authorList>
    </citation>
    <scope>NUCLEOTIDE SEQUENCE [LARGE SCALE GENOMIC DNA]</scope>
    <source>
        <strain evidence="1 2">CCTCC AB 2015396</strain>
    </source>
</reference>
<dbReference type="RefSeq" id="WP_119592116.1">
    <property type="nucleotide sequence ID" value="NZ_QXFM01000057.1"/>
</dbReference>
<organism evidence="1 2">
    <name type="scientific">Aurantiacibacter xanthus</name>
    <dbReference type="NCBI Taxonomy" id="1784712"/>
    <lineage>
        <taxon>Bacteria</taxon>
        <taxon>Pseudomonadati</taxon>
        <taxon>Pseudomonadota</taxon>
        <taxon>Alphaproteobacteria</taxon>
        <taxon>Sphingomonadales</taxon>
        <taxon>Erythrobacteraceae</taxon>
        <taxon>Aurantiacibacter</taxon>
    </lineage>
</organism>
<gene>
    <name evidence="1" type="ORF">D2V17_05650</name>
</gene>
<evidence type="ECO:0000313" key="1">
    <source>
        <dbReference type="EMBL" id="RIV89751.1"/>
    </source>
</evidence>
<dbReference type="CDD" id="cd00586">
    <property type="entry name" value="4HBT"/>
    <property type="match status" value="1"/>
</dbReference>
<accession>A0A3A1P9T7</accession>
<dbReference type="EMBL" id="QXFM01000057">
    <property type="protein sequence ID" value="RIV89751.1"/>
    <property type="molecule type" value="Genomic_DNA"/>
</dbReference>
<protein>
    <submittedName>
        <fullName evidence="1">Acyl-CoA thioesterase</fullName>
    </submittedName>
</protein>